<dbReference type="GO" id="GO:0046685">
    <property type="term" value="P:response to arsenic-containing substance"/>
    <property type="evidence" value="ECO:0007669"/>
    <property type="project" value="UniProtKB-KW"/>
</dbReference>
<accession>A0A2T1HVI3</accession>
<dbReference type="InterPro" id="IPR023485">
    <property type="entry name" value="Ptyr_pPase"/>
</dbReference>
<dbReference type="Pfam" id="PF01451">
    <property type="entry name" value="LMWPc"/>
    <property type="match status" value="1"/>
</dbReference>
<dbReference type="EMBL" id="PVZS01000006">
    <property type="protein sequence ID" value="PSC05651.1"/>
    <property type="molecule type" value="Genomic_DNA"/>
</dbReference>
<reference evidence="4" key="1">
    <citation type="submission" date="2018-03" db="EMBL/GenBank/DDBJ databases">
        <authorList>
            <person name="Sun L."/>
            <person name="Liu H."/>
            <person name="Chen W."/>
            <person name="Huang K."/>
            <person name="Liu W."/>
            <person name="Gao X."/>
        </authorList>
    </citation>
    <scope>NUCLEOTIDE SEQUENCE [LARGE SCALE GENOMIC DNA]</scope>
    <source>
        <strain evidence="4">SH9</strain>
    </source>
</reference>
<dbReference type="SMART" id="SM00226">
    <property type="entry name" value="LMWPc"/>
    <property type="match status" value="1"/>
</dbReference>
<dbReference type="PANTHER" id="PTHR43428">
    <property type="entry name" value="ARSENATE REDUCTASE"/>
    <property type="match status" value="1"/>
</dbReference>
<sequence length="178" mass="18917">MPDKVFNVLFLCTGNSARSILAEGILRKDGEGRFQAFSAGSQPKGAVNPLAPKVLGNFGYPAEGYRSKSWDEFAVPGAPVMDFVFTVCDSAAGEACPVWPGQPVTAHWGIEDPAAVEGTAAEKERAFVEAFRLMRNRISAFLALPMAKLDAASLRNRVREIGAAEGASAGARQSKLTV</sequence>
<keyword evidence="1" id="KW-0059">Arsenical resistance</keyword>
<evidence type="ECO:0000313" key="4">
    <source>
        <dbReference type="Proteomes" id="UP000239772"/>
    </source>
</evidence>
<gene>
    <name evidence="3" type="ORF">SLNSH_06620</name>
</gene>
<dbReference type="Proteomes" id="UP000239772">
    <property type="component" value="Unassembled WGS sequence"/>
</dbReference>
<dbReference type="PANTHER" id="PTHR43428:SF1">
    <property type="entry name" value="ARSENATE REDUCTASE"/>
    <property type="match status" value="1"/>
</dbReference>
<dbReference type="RefSeq" id="WP_106335894.1">
    <property type="nucleotide sequence ID" value="NZ_PVZS01000006.1"/>
</dbReference>
<dbReference type="SUPFAM" id="SSF52788">
    <property type="entry name" value="Phosphotyrosine protein phosphatases I"/>
    <property type="match status" value="1"/>
</dbReference>
<name>A0A2T1HVI3_9HYPH</name>
<evidence type="ECO:0000313" key="3">
    <source>
        <dbReference type="EMBL" id="PSC05651.1"/>
    </source>
</evidence>
<comment type="caution">
    <text evidence="3">The sequence shown here is derived from an EMBL/GenBank/DDBJ whole genome shotgun (WGS) entry which is preliminary data.</text>
</comment>
<keyword evidence="4" id="KW-1185">Reference proteome</keyword>
<feature type="domain" description="Phosphotyrosine protein phosphatase I" evidence="2">
    <location>
        <begin position="6"/>
        <end position="144"/>
    </location>
</feature>
<dbReference type="InterPro" id="IPR036196">
    <property type="entry name" value="Ptyr_pPase_sf"/>
</dbReference>
<proteinExistence type="predicted"/>
<evidence type="ECO:0000256" key="1">
    <source>
        <dbReference type="ARBA" id="ARBA00022849"/>
    </source>
</evidence>
<organism evidence="3 4">
    <name type="scientific">Alsobacter soli</name>
    <dbReference type="NCBI Taxonomy" id="2109933"/>
    <lineage>
        <taxon>Bacteria</taxon>
        <taxon>Pseudomonadati</taxon>
        <taxon>Pseudomonadota</taxon>
        <taxon>Alphaproteobacteria</taxon>
        <taxon>Hyphomicrobiales</taxon>
        <taxon>Alsobacteraceae</taxon>
        <taxon>Alsobacter</taxon>
    </lineage>
</organism>
<dbReference type="AlphaFoldDB" id="A0A2T1HVI3"/>
<protein>
    <submittedName>
        <fullName evidence="3">ArsR family transcriptional regulator</fullName>
    </submittedName>
</protein>
<dbReference type="CDD" id="cd16345">
    <property type="entry name" value="LMWP_ArsC"/>
    <property type="match status" value="1"/>
</dbReference>
<dbReference type="Gene3D" id="3.40.50.2300">
    <property type="match status" value="1"/>
</dbReference>
<dbReference type="OrthoDB" id="9793058at2"/>
<evidence type="ECO:0000259" key="2">
    <source>
        <dbReference type="SMART" id="SM00226"/>
    </source>
</evidence>